<dbReference type="AlphaFoldDB" id="A0A1X7JVI6"/>
<keyword evidence="4" id="KW-1185">Reference proteome</keyword>
<evidence type="ECO:0000259" key="2">
    <source>
        <dbReference type="Pfam" id="PF00892"/>
    </source>
</evidence>
<keyword evidence="1" id="KW-0812">Transmembrane</keyword>
<feature type="transmembrane region" description="Helical" evidence="1">
    <location>
        <begin position="226"/>
        <end position="245"/>
    </location>
</feature>
<dbReference type="InterPro" id="IPR037185">
    <property type="entry name" value="EmrE-like"/>
</dbReference>
<evidence type="ECO:0000313" key="3">
    <source>
        <dbReference type="EMBL" id="SMG32136.1"/>
    </source>
</evidence>
<evidence type="ECO:0000256" key="1">
    <source>
        <dbReference type="SAM" id="Phobius"/>
    </source>
</evidence>
<feature type="transmembrane region" description="Helical" evidence="1">
    <location>
        <begin position="108"/>
        <end position="129"/>
    </location>
</feature>
<accession>A0A1X7JVI6</accession>
<sequence length="305" mass="31761">MRAVSVRPLDDGAKGFVFVVVAGVLWALVSPASRVLGGMGVDMVTVVTLRQAVAALVLVLVLGLWLFAFRRDSLRINLKTAGAMALFALTGPLAANLGFMMFLRTLSVPVGMVIHYTFPLLTALGALWITKERPSLGEWLGGTMIIAGLSVAAGGTGSISTAGVMWGGISAIAMAVQSLFGRKVSSGRSMTPVVLLFYSNALGVLWLLGGRWLFMGAPISPIPMEGILWASFLGLAASCLAYGLYFEGMKYVTASSASLGVTVEIVAATSMAAAMLGEFPSAREVVGCAMVMGAVVLAAFSRKGR</sequence>
<feature type="domain" description="EamA" evidence="2">
    <location>
        <begin position="14"/>
        <end position="151"/>
    </location>
</feature>
<name>A0A1X7JVI6_9BACT</name>
<feature type="transmembrane region" description="Helical" evidence="1">
    <location>
        <begin position="49"/>
        <end position="69"/>
    </location>
</feature>
<gene>
    <name evidence="3" type="ORF">SAMN06275492_1173</name>
</gene>
<feature type="transmembrane region" description="Helical" evidence="1">
    <location>
        <begin position="257"/>
        <end position="276"/>
    </location>
</feature>
<feature type="transmembrane region" description="Helical" evidence="1">
    <location>
        <begin position="136"/>
        <end position="157"/>
    </location>
</feature>
<evidence type="ECO:0000313" key="4">
    <source>
        <dbReference type="Proteomes" id="UP000193355"/>
    </source>
</evidence>
<reference evidence="4" key="1">
    <citation type="submission" date="2017-04" db="EMBL/GenBank/DDBJ databases">
        <authorList>
            <person name="Varghese N."/>
            <person name="Submissions S."/>
        </authorList>
    </citation>
    <scope>NUCLEOTIDE SEQUENCE [LARGE SCALE GENOMIC DNA]</scope>
    <source>
        <strain evidence="4">USBA 82</strain>
    </source>
</reference>
<dbReference type="STRING" id="561720.SAMN06275492_1173"/>
<dbReference type="EMBL" id="FXBB01000017">
    <property type="protein sequence ID" value="SMG32136.1"/>
    <property type="molecule type" value="Genomic_DNA"/>
</dbReference>
<feature type="transmembrane region" description="Helical" evidence="1">
    <location>
        <begin position="81"/>
        <end position="102"/>
    </location>
</feature>
<proteinExistence type="predicted"/>
<keyword evidence="1" id="KW-1133">Transmembrane helix</keyword>
<feature type="domain" description="EamA" evidence="2">
    <location>
        <begin position="162"/>
        <end position="298"/>
    </location>
</feature>
<feature type="transmembrane region" description="Helical" evidence="1">
    <location>
        <begin position="163"/>
        <end position="181"/>
    </location>
</feature>
<feature type="transmembrane region" description="Helical" evidence="1">
    <location>
        <begin position="193"/>
        <end position="214"/>
    </location>
</feature>
<feature type="transmembrane region" description="Helical" evidence="1">
    <location>
        <begin position="12"/>
        <end position="29"/>
    </location>
</feature>
<dbReference type="Proteomes" id="UP000193355">
    <property type="component" value="Unassembled WGS sequence"/>
</dbReference>
<dbReference type="SUPFAM" id="SSF103481">
    <property type="entry name" value="Multidrug resistance efflux transporter EmrE"/>
    <property type="match status" value="2"/>
</dbReference>
<feature type="transmembrane region" description="Helical" evidence="1">
    <location>
        <begin position="282"/>
        <end position="300"/>
    </location>
</feature>
<keyword evidence="1" id="KW-0472">Membrane</keyword>
<dbReference type="GO" id="GO:0016020">
    <property type="term" value="C:membrane"/>
    <property type="evidence" value="ECO:0007669"/>
    <property type="project" value="InterPro"/>
</dbReference>
<organism evidence="3 4">
    <name type="scientific">Dethiosulfovibrio salsuginis</name>
    <dbReference type="NCBI Taxonomy" id="561720"/>
    <lineage>
        <taxon>Bacteria</taxon>
        <taxon>Thermotogati</taxon>
        <taxon>Synergistota</taxon>
        <taxon>Synergistia</taxon>
        <taxon>Synergistales</taxon>
        <taxon>Dethiosulfovibrionaceae</taxon>
        <taxon>Dethiosulfovibrio</taxon>
    </lineage>
</organism>
<protein>
    <submittedName>
        <fullName evidence="3">Threonine/homoserine efflux transporter RhtA</fullName>
    </submittedName>
</protein>
<dbReference type="InterPro" id="IPR000620">
    <property type="entry name" value="EamA_dom"/>
</dbReference>
<dbReference type="PANTHER" id="PTHR22911">
    <property type="entry name" value="ACYL-MALONYL CONDENSING ENZYME-RELATED"/>
    <property type="match status" value="1"/>
</dbReference>
<dbReference type="Pfam" id="PF00892">
    <property type="entry name" value="EamA"/>
    <property type="match status" value="2"/>
</dbReference>